<evidence type="ECO:0000256" key="2">
    <source>
        <dbReference type="ARBA" id="ARBA00004123"/>
    </source>
</evidence>
<keyword evidence="10" id="KW-1185">Reference proteome</keyword>
<evidence type="ECO:0000256" key="3">
    <source>
        <dbReference type="ARBA" id="ARBA00006958"/>
    </source>
</evidence>
<proteinExistence type="inferred from homology"/>
<dbReference type="InterPro" id="IPR045249">
    <property type="entry name" value="HARBI1-like"/>
</dbReference>
<comment type="cofactor">
    <cofactor evidence="1">
        <name>a divalent metal cation</name>
        <dbReference type="ChEBI" id="CHEBI:60240"/>
    </cofactor>
</comment>
<feature type="domain" description="DDE Tnp4" evidence="8">
    <location>
        <begin position="227"/>
        <end position="366"/>
    </location>
</feature>
<dbReference type="GO" id="GO:0004518">
    <property type="term" value="F:nuclease activity"/>
    <property type="evidence" value="ECO:0007669"/>
    <property type="project" value="UniProtKB-KW"/>
</dbReference>
<name>A0AAE1LNH9_9NEOP</name>
<dbReference type="GO" id="GO:0005634">
    <property type="term" value="C:nucleus"/>
    <property type="evidence" value="ECO:0007669"/>
    <property type="project" value="UniProtKB-SubCell"/>
</dbReference>
<dbReference type="Pfam" id="PF13359">
    <property type="entry name" value="DDE_Tnp_4"/>
    <property type="match status" value="1"/>
</dbReference>
<dbReference type="AlphaFoldDB" id="A0AAE1LNH9"/>
<sequence>MKAHHISIITYLKSMGFGLIPFFRFTAQLLSTRDMGVLKKRIPGRCSSYRWRAEAKVKCALLLRLWESRRRLVLSKSRPCNPRKFWVRPFLKLHDKMGPWCSTIPIMKEQDPDMFYSMFRMTPDAFDELLALVETHLIKKSMRKAVPPGERLAITLRYLATVQSFVQLMQYFMVGQQTISNIVFETTSVIWTVLEPLVFETPTEDTWLRVAAEFEAMWQLPHCIGAVDGKHIRLQQPALSGSQHFNYKGFHSVILMVVADAKSKILIADAGASGRRGDGGCQGVETATTPFFFVGDAAFGRSLNMVTPFKGKFLPPEEEIFNYRISRARKNVENTFGILRKRFEILDKPIQTDIVCVTSTVLAICIAAAMA</sequence>
<keyword evidence="5" id="KW-0479">Metal-binding</keyword>
<evidence type="ECO:0000256" key="4">
    <source>
        <dbReference type="ARBA" id="ARBA00022722"/>
    </source>
</evidence>
<organism evidence="9 10">
    <name type="scientific">Frankliniella fusca</name>
    <dbReference type="NCBI Taxonomy" id="407009"/>
    <lineage>
        <taxon>Eukaryota</taxon>
        <taxon>Metazoa</taxon>
        <taxon>Ecdysozoa</taxon>
        <taxon>Arthropoda</taxon>
        <taxon>Hexapoda</taxon>
        <taxon>Insecta</taxon>
        <taxon>Pterygota</taxon>
        <taxon>Neoptera</taxon>
        <taxon>Paraneoptera</taxon>
        <taxon>Thysanoptera</taxon>
        <taxon>Terebrantia</taxon>
        <taxon>Thripoidea</taxon>
        <taxon>Thripidae</taxon>
        <taxon>Frankliniella</taxon>
    </lineage>
</organism>
<keyword evidence="7" id="KW-0539">Nucleus</keyword>
<reference evidence="9" key="1">
    <citation type="submission" date="2021-07" db="EMBL/GenBank/DDBJ databases">
        <authorList>
            <person name="Catto M.A."/>
            <person name="Jacobson A."/>
            <person name="Kennedy G."/>
            <person name="Labadie P."/>
            <person name="Hunt B.G."/>
            <person name="Srinivasan R."/>
        </authorList>
    </citation>
    <scope>NUCLEOTIDE SEQUENCE</scope>
    <source>
        <strain evidence="9">PL_HMW_Pooled</strain>
        <tissue evidence="9">Head</tissue>
    </source>
</reference>
<keyword evidence="4" id="KW-0540">Nuclease</keyword>
<dbReference type="GO" id="GO:0016787">
    <property type="term" value="F:hydrolase activity"/>
    <property type="evidence" value="ECO:0007669"/>
    <property type="project" value="UniProtKB-KW"/>
</dbReference>
<accession>A0AAE1LNH9</accession>
<evidence type="ECO:0000256" key="1">
    <source>
        <dbReference type="ARBA" id="ARBA00001968"/>
    </source>
</evidence>
<reference evidence="9" key="2">
    <citation type="journal article" date="2023" name="BMC Genomics">
        <title>Pest status, molecular evolution, and epigenetic factors derived from the genome assembly of Frankliniella fusca, a thysanopteran phytovirus vector.</title>
        <authorList>
            <person name="Catto M.A."/>
            <person name="Labadie P.E."/>
            <person name="Jacobson A.L."/>
            <person name="Kennedy G.G."/>
            <person name="Srinivasan R."/>
            <person name="Hunt B.G."/>
        </authorList>
    </citation>
    <scope>NUCLEOTIDE SEQUENCE</scope>
    <source>
        <strain evidence="9">PL_HMW_Pooled</strain>
    </source>
</reference>
<keyword evidence="6" id="KW-0378">Hydrolase</keyword>
<dbReference type="PANTHER" id="PTHR22930">
    <property type="match status" value="1"/>
</dbReference>
<evidence type="ECO:0000256" key="5">
    <source>
        <dbReference type="ARBA" id="ARBA00022723"/>
    </source>
</evidence>
<dbReference type="EMBL" id="JAHWGI010001240">
    <property type="protein sequence ID" value="KAK3925910.1"/>
    <property type="molecule type" value="Genomic_DNA"/>
</dbReference>
<dbReference type="Proteomes" id="UP001219518">
    <property type="component" value="Unassembled WGS sequence"/>
</dbReference>
<comment type="caution">
    <text evidence="9">The sequence shown here is derived from an EMBL/GenBank/DDBJ whole genome shotgun (WGS) entry which is preliminary data.</text>
</comment>
<comment type="subcellular location">
    <subcellularLocation>
        <location evidence="2">Nucleus</location>
    </subcellularLocation>
</comment>
<gene>
    <name evidence="9" type="ORF">KUF71_014159</name>
</gene>
<protein>
    <submittedName>
        <fullName evidence="9">Protein ALP1-like</fullName>
    </submittedName>
</protein>
<evidence type="ECO:0000313" key="9">
    <source>
        <dbReference type="EMBL" id="KAK3925910.1"/>
    </source>
</evidence>
<dbReference type="GO" id="GO:0046872">
    <property type="term" value="F:metal ion binding"/>
    <property type="evidence" value="ECO:0007669"/>
    <property type="project" value="UniProtKB-KW"/>
</dbReference>
<evidence type="ECO:0000256" key="7">
    <source>
        <dbReference type="ARBA" id="ARBA00023242"/>
    </source>
</evidence>
<dbReference type="InterPro" id="IPR027806">
    <property type="entry name" value="HARBI1_dom"/>
</dbReference>
<comment type="similarity">
    <text evidence="3">Belongs to the HARBI1 family.</text>
</comment>
<evidence type="ECO:0000256" key="6">
    <source>
        <dbReference type="ARBA" id="ARBA00022801"/>
    </source>
</evidence>
<evidence type="ECO:0000313" key="10">
    <source>
        <dbReference type="Proteomes" id="UP001219518"/>
    </source>
</evidence>
<evidence type="ECO:0000259" key="8">
    <source>
        <dbReference type="Pfam" id="PF13359"/>
    </source>
</evidence>
<dbReference type="PANTHER" id="PTHR22930:SF269">
    <property type="entry name" value="NUCLEASE HARBI1-LIKE PROTEIN"/>
    <property type="match status" value="1"/>
</dbReference>